<reference evidence="1" key="2">
    <citation type="journal article" date="2015" name="Fish Shellfish Immunol.">
        <title>Early steps in the European eel (Anguilla anguilla)-Vibrio vulnificus interaction in the gills: Role of the RtxA13 toxin.</title>
        <authorList>
            <person name="Callol A."/>
            <person name="Pajuelo D."/>
            <person name="Ebbesson L."/>
            <person name="Teles M."/>
            <person name="MacKenzie S."/>
            <person name="Amaro C."/>
        </authorList>
    </citation>
    <scope>NUCLEOTIDE SEQUENCE</scope>
</reference>
<sequence length="25" mass="2773">MCPCVTSLRCLRKSITRAPAFSDCN</sequence>
<reference evidence="1" key="1">
    <citation type="submission" date="2014-11" db="EMBL/GenBank/DDBJ databases">
        <authorList>
            <person name="Amaro Gonzalez C."/>
        </authorList>
    </citation>
    <scope>NUCLEOTIDE SEQUENCE</scope>
</reference>
<accession>A0A0E9VSS5</accession>
<protein>
    <submittedName>
        <fullName evidence="1">Uncharacterized protein</fullName>
    </submittedName>
</protein>
<evidence type="ECO:0000313" key="1">
    <source>
        <dbReference type="EMBL" id="JAH81149.1"/>
    </source>
</evidence>
<organism evidence="1">
    <name type="scientific">Anguilla anguilla</name>
    <name type="common">European freshwater eel</name>
    <name type="synonym">Muraena anguilla</name>
    <dbReference type="NCBI Taxonomy" id="7936"/>
    <lineage>
        <taxon>Eukaryota</taxon>
        <taxon>Metazoa</taxon>
        <taxon>Chordata</taxon>
        <taxon>Craniata</taxon>
        <taxon>Vertebrata</taxon>
        <taxon>Euteleostomi</taxon>
        <taxon>Actinopterygii</taxon>
        <taxon>Neopterygii</taxon>
        <taxon>Teleostei</taxon>
        <taxon>Anguilliformes</taxon>
        <taxon>Anguillidae</taxon>
        <taxon>Anguilla</taxon>
    </lineage>
</organism>
<dbReference type="EMBL" id="GBXM01027428">
    <property type="protein sequence ID" value="JAH81149.1"/>
    <property type="molecule type" value="Transcribed_RNA"/>
</dbReference>
<dbReference type="AlphaFoldDB" id="A0A0E9VSS5"/>
<dbReference type="EMBL" id="GBXM01050935">
    <property type="protein sequence ID" value="JAH57642.1"/>
    <property type="molecule type" value="Transcribed_RNA"/>
</dbReference>
<name>A0A0E9VSS5_ANGAN</name>
<proteinExistence type="predicted"/>